<evidence type="ECO:0000256" key="3">
    <source>
        <dbReference type="ARBA" id="ARBA00023295"/>
    </source>
</evidence>
<evidence type="ECO:0000313" key="7">
    <source>
        <dbReference type="Proteomes" id="UP000279994"/>
    </source>
</evidence>
<dbReference type="GO" id="GO:0005975">
    <property type="term" value="P:carbohydrate metabolic process"/>
    <property type="evidence" value="ECO:0007669"/>
    <property type="project" value="InterPro"/>
</dbReference>
<comment type="similarity">
    <text evidence="1 4">Belongs to the glycosyl hydrolase 43 family.</text>
</comment>
<reference evidence="6 7" key="1">
    <citation type="submission" date="2018-11" db="EMBL/GenBank/DDBJ databases">
        <authorList>
            <person name="Li F."/>
        </authorList>
    </citation>
    <scope>NUCLEOTIDE SEQUENCE [LARGE SCALE GENOMIC DNA]</scope>
    <source>
        <strain evidence="6 7">Gsoil 818</strain>
    </source>
</reference>
<dbReference type="Pfam" id="PF04616">
    <property type="entry name" value="Glyco_hydro_43"/>
    <property type="match status" value="1"/>
</dbReference>
<keyword evidence="7" id="KW-1185">Reference proteome</keyword>
<evidence type="ECO:0000256" key="4">
    <source>
        <dbReference type="RuleBase" id="RU361187"/>
    </source>
</evidence>
<evidence type="ECO:0000256" key="1">
    <source>
        <dbReference type="ARBA" id="ARBA00009865"/>
    </source>
</evidence>
<protein>
    <recommendedName>
        <fullName evidence="8">Glycoside hydrolase</fullName>
    </recommendedName>
</protein>
<accession>A0A3N0GN32</accession>
<evidence type="ECO:0000256" key="2">
    <source>
        <dbReference type="ARBA" id="ARBA00022801"/>
    </source>
</evidence>
<evidence type="ECO:0000313" key="6">
    <source>
        <dbReference type="EMBL" id="RNM13875.1"/>
    </source>
</evidence>
<dbReference type="PANTHER" id="PTHR42812:SF5">
    <property type="entry name" value="ENDO-ARABINASE"/>
    <property type="match status" value="1"/>
</dbReference>
<evidence type="ECO:0008006" key="8">
    <source>
        <dbReference type="Google" id="ProtNLM"/>
    </source>
</evidence>
<dbReference type="GO" id="GO:0004553">
    <property type="term" value="F:hydrolase activity, hydrolyzing O-glycosyl compounds"/>
    <property type="evidence" value="ECO:0007669"/>
    <property type="project" value="InterPro"/>
</dbReference>
<dbReference type="OrthoDB" id="9801455at2"/>
<evidence type="ECO:0000256" key="5">
    <source>
        <dbReference type="SAM" id="SignalP"/>
    </source>
</evidence>
<name>A0A3N0GN32_9ACTN</name>
<dbReference type="InterPro" id="IPR023296">
    <property type="entry name" value="Glyco_hydro_beta-prop_sf"/>
</dbReference>
<sequence length="373" mass="40419">MRRSRIILSLFCLLGLLAAGLMVLQPAQARPLRPSPTGQDPLVAGQPYSGDFPDPSVLRVGARYYAYSTTSGDSVKTGLNVPMVTSTDLRTWVLRPETPDAPLGDVLPKPAAWAAYSTTQPDDGRLRPAHGPWAPAVARIAKHDFVLAYAVQAAGVPGQRMCISLAHATTPTGPFVDSTTSPTVCPTKGAIDPQIFIAPNGRPWLVWKRDYFPAKLFTQPMDRAATGVLPGRKPSFLARVAQDWEGTIIENPAMIRYQNRYYLFYSANSYASTAYAVGYLICKTWKGDCHRPRKKPLLHTAGGIAGPGGPSPFVDTRGKLRLGYHAWSAGAVGYAQTGDPCSFAPGTCGQRRLYVARLGVKPDGRLKVKSYYP</sequence>
<feature type="signal peptide" evidence="5">
    <location>
        <begin position="1"/>
        <end position="29"/>
    </location>
</feature>
<dbReference type="EMBL" id="RJSF01000040">
    <property type="protein sequence ID" value="RNM13875.1"/>
    <property type="molecule type" value="Genomic_DNA"/>
</dbReference>
<dbReference type="PANTHER" id="PTHR42812">
    <property type="entry name" value="BETA-XYLOSIDASE"/>
    <property type="match status" value="1"/>
</dbReference>
<dbReference type="RefSeq" id="WP_123223281.1">
    <property type="nucleotide sequence ID" value="NZ_RJSF01000040.1"/>
</dbReference>
<proteinExistence type="inferred from homology"/>
<keyword evidence="5" id="KW-0732">Signal</keyword>
<feature type="chain" id="PRO_5018054129" description="Glycoside hydrolase" evidence="5">
    <location>
        <begin position="30"/>
        <end position="373"/>
    </location>
</feature>
<organism evidence="6 7">
    <name type="scientific">Nocardioides pocheonensis</name>
    <dbReference type="NCBI Taxonomy" id="661485"/>
    <lineage>
        <taxon>Bacteria</taxon>
        <taxon>Bacillati</taxon>
        <taxon>Actinomycetota</taxon>
        <taxon>Actinomycetes</taxon>
        <taxon>Propionibacteriales</taxon>
        <taxon>Nocardioidaceae</taxon>
        <taxon>Nocardioides</taxon>
    </lineage>
</organism>
<dbReference type="InterPro" id="IPR051795">
    <property type="entry name" value="Glycosyl_Hydrlase_43"/>
</dbReference>
<keyword evidence="3 4" id="KW-0326">Glycosidase</keyword>
<dbReference type="SUPFAM" id="SSF75005">
    <property type="entry name" value="Arabinanase/levansucrase/invertase"/>
    <property type="match status" value="1"/>
</dbReference>
<gene>
    <name evidence="6" type="ORF">EFL26_13030</name>
</gene>
<dbReference type="Proteomes" id="UP000279994">
    <property type="component" value="Unassembled WGS sequence"/>
</dbReference>
<comment type="caution">
    <text evidence="6">The sequence shown here is derived from an EMBL/GenBank/DDBJ whole genome shotgun (WGS) entry which is preliminary data.</text>
</comment>
<dbReference type="AlphaFoldDB" id="A0A3N0GN32"/>
<dbReference type="InterPro" id="IPR006710">
    <property type="entry name" value="Glyco_hydro_43"/>
</dbReference>
<keyword evidence="2 4" id="KW-0378">Hydrolase</keyword>
<dbReference type="Gene3D" id="2.115.10.20">
    <property type="entry name" value="Glycosyl hydrolase domain, family 43"/>
    <property type="match status" value="1"/>
</dbReference>